<dbReference type="Proteomes" id="UP000092993">
    <property type="component" value="Unassembled WGS sequence"/>
</dbReference>
<evidence type="ECO:0000256" key="1">
    <source>
        <dbReference type="SAM" id="MobiDB-lite"/>
    </source>
</evidence>
<proteinExistence type="predicted"/>
<dbReference type="EMBL" id="LUGG01000014">
    <property type="protein sequence ID" value="OBZ70285.1"/>
    <property type="molecule type" value="Genomic_DNA"/>
</dbReference>
<feature type="compositionally biased region" description="Basic and acidic residues" evidence="1">
    <location>
        <begin position="23"/>
        <end position="48"/>
    </location>
</feature>
<evidence type="ECO:0000313" key="3">
    <source>
        <dbReference type="Proteomes" id="UP000092993"/>
    </source>
</evidence>
<name>A0A1C7M051_GRIFR</name>
<feature type="region of interest" description="Disordered" evidence="1">
    <location>
        <begin position="1"/>
        <end position="78"/>
    </location>
</feature>
<sequence>MLASWKDSSGSTVKDALAGWDQYKMREEDRNEVMGGRDENKDGNRDGEGGGGGEGRGRGGGGGGGKDTSGNAGSQDQP</sequence>
<feature type="compositionally biased region" description="Gly residues" evidence="1">
    <location>
        <begin position="49"/>
        <end position="67"/>
    </location>
</feature>
<protein>
    <submittedName>
        <fullName evidence="2">Uncharacterized protein</fullName>
    </submittedName>
</protein>
<gene>
    <name evidence="2" type="ORF">A0H81_09907</name>
</gene>
<dbReference type="AlphaFoldDB" id="A0A1C7M051"/>
<reference evidence="2 3" key="1">
    <citation type="submission" date="2016-03" db="EMBL/GenBank/DDBJ databases">
        <title>Whole genome sequencing of Grifola frondosa 9006-11.</title>
        <authorList>
            <person name="Min B."/>
            <person name="Park H."/>
            <person name="Kim J.-G."/>
            <person name="Cho H."/>
            <person name="Oh Y.-L."/>
            <person name="Kong W.-S."/>
            <person name="Choi I.-G."/>
        </authorList>
    </citation>
    <scope>NUCLEOTIDE SEQUENCE [LARGE SCALE GENOMIC DNA]</scope>
    <source>
        <strain evidence="2 3">9006-11</strain>
    </source>
</reference>
<comment type="caution">
    <text evidence="2">The sequence shown here is derived from an EMBL/GenBank/DDBJ whole genome shotgun (WGS) entry which is preliminary data.</text>
</comment>
<organism evidence="2 3">
    <name type="scientific">Grifola frondosa</name>
    <name type="common">Maitake</name>
    <name type="synonym">Polyporus frondosus</name>
    <dbReference type="NCBI Taxonomy" id="5627"/>
    <lineage>
        <taxon>Eukaryota</taxon>
        <taxon>Fungi</taxon>
        <taxon>Dikarya</taxon>
        <taxon>Basidiomycota</taxon>
        <taxon>Agaricomycotina</taxon>
        <taxon>Agaricomycetes</taxon>
        <taxon>Polyporales</taxon>
        <taxon>Grifolaceae</taxon>
        <taxon>Grifola</taxon>
    </lineage>
</organism>
<feature type="compositionally biased region" description="Polar residues" evidence="1">
    <location>
        <begin position="68"/>
        <end position="78"/>
    </location>
</feature>
<keyword evidence="3" id="KW-1185">Reference proteome</keyword>
<feature type="compositionally biased region" description="Polar residues" evidence="1">
    <location>
        <begin position="1"/>
        <end position="12"/>
    </location>
</feature>
<accession>A0A1C7M051</accession>
<evidence type="ECO:0000313" key="2">
    <source>
        <dbReference type="EMBL" id="OBZ70285.1"/>
    </source>
</evidence>